<keyword evidence="2" id="KW-1185">Reference proteome</keyword>
<accession>A0ACB9SJR4</accession>
<protein>
    <submittedName>
        <fullName evidence="1">Uncharacterized protein</fullName>
    </submittedName>
</protein>
<dbReference type="EMBL" id="CM043023">
    <property type="protein sequence ID" value="KAI4455363.1"/>
    <property type="molecule type" value="Genomic_DNA"/>
</dbReference>
<dbReference type="Proteomes" id="UP001056778">
    <property type="component" value="Chromosome 9"/>
</dbReference>
<reference evidence="1" key="1">
    <citation type="submission" date="2022-04" db="EMBL/GenBank/DDBJ databases">
        <title>Chromosome-scale genome assembly of Holotrichia oblita Faldermann.</title>
        <authorList>
            <person name="Rongchong L."/>
        </authorList>
    </citation>
    <scope>NUCLEOTIDE SEQUENCE</scope>
    <source>
        <strain evidence="1">81SQS9</strain>
    </source>
</reference>
<sequence>MSCFVHLVHSACNHESIETQTCGQCNYSKNVRKEKKRSVWVREWILRREEFGAYNQLMSELSIEDPAQFSNFLRIKPADFEKLDCKIGPLISKQDTKFRKAISVTERLAVTLRFLASGNLNVQNVHHYDANKLHIDFIGGHLRYLVTGDAYRSLMYASRIHESTISLLIPEVCTASFEKLKDLYLKIGNI</sequence>
<organism evidence="1 2">
    <name type="scientific">Holotrichia oblita</name>
    <name type="common">Chafer beetle</name>
    <dbReference type="NCBI Taxonomy" id="644536"/>
    <lineage>
        <taxon>Eukaryota</taxon>
        <taxon>Metazoa</taxon>
        <taxon>Ecdysozoa</taxon>
        <taxon>Arthropoda</taxon>
        <taxon>Hexapoda</taxon>
        <taxon>Insecta</taxon>
        <taxon>Pterygota</taxon>
        <taxon>Neoptera</taxon>
        <taxon>Endopterygota</taxon>
        <taxon>Coleoptera</taxon>
        <taxon>Polyphaga</taxon>
        <taxon>Scarabaeiformia</taxon>
        <taxon>Scarabaeidae</taxon>
        <taxon>Melolonthinae</taxon>
        <taxon>Holotrichia</taxon>
    </lineage>
</organism>
<comment type="caution">
    <text evidence="1">The sequence shown here is derived from an EMBL/GenBank/DDBJ whole genome shotgun (WGS) entry which is preliminary data.</text>
</comment>
<proteinExistence type="predicted"/>
<evidence type="ECO:0000313" key="2">
    <source>
        <dbReference type="Proteomes" id="UP001056778"/>
    </source>
</evidence>
<gene>
    <name evidence="1" type="ORF">MML48_9g00004746</name>
</gene>
<evidence type="ECO:0000313" key="1">
    <source>
        <dbReference type="EMBL" id="KAI4455363.1"/>
    </source>
</evidence>
<name>A0ACB9SJR4_HOLOL</name>